<feature type="compositionally biased region" description="Basic and acidic residues" evidence="7">
    <location>
        <begin position="165"/>
        <end position="178"/>
    </location>
</feature>
<feature type="compositionally biased region" description="Polar residues" evidence="7">
    <location>
        <begin position="1585"/>
        <end position="1624"/>
    </location>
</feature>
<keyword evidence="3 6" id="KW-0813">Transport</keyword>
<proteinExistence type="inferred from homology"/>
<keyword evidence="4 6" id="KW-0256">Endoplasmic reticulum</keyword>
<evidence type="ECO:0000259" key="9">
    <source>
        <dbReference type="Pfam" id="PF12932"/>
    </source>
</evidence>
<protein>
    <recommendedName>
        <fullName evidence="6">Protein transport protein sec16</fullName>
    </recommendedName>
</protein>
<dbReference type="CDD" id="cd09233">
    <property type="entry name" value="ACE1-Sec16-like"/>
    <property type="match status" value="1"/>
</dbReference>
<dbReference type="PANTHER" id="PTHR13402">
    <property type="entry name" value="RGPR-RELATED"/>
    <property type="match status" value="1"/>
</dbReference>
<dbReference type="GeneID" id="10499589"/>
<feature type="compositionally biased region" description="Polar residues" evidence="7">
    <location>
        <begin position="840"/>
        <end position="853"/>
    </location>
</feature>
<feature type="compositionally biased region" description="Low complexity" evidence="7">
    <location>
        <begin position="395"/>
        <end position="415"/>
    </location>
</feature>
<feature type="compositionally biased region" description="Low complexity" evidence="7">
    <location>
        <begin position="1708"/>
        <end position="1719"/>
    </location>
</feature>
<dbReference type="GO" id="GO:0015031">
    <property type="term" value="P:protein transport"/>
    <property type="evidence" value="ECO:0007669"/>
    <property type="project" value="UniProtKB-KW"/>
</dbReference>
<feature type="region of interest" description="Disordered" evidence="7">
    <location>
        <begin position="160"/>
        <end position="186"/>
    </location>
</feature>
<dbReference type="InterPro" id="IPR024298">
    <property type="entry name" value="Sec16_Sec23-bd"/>
</dbReference>
<feature type="compositionally biased region" description="Polar residues" evidence="7">
    <location>
        <begin position="781"/>
        <end position="790"/>
    </location>
</feature>
<dbReference type="FunCoup" id="F0ZNB0">
    <property type="interactions" value="102"/>
</dbReference>
<dbReference type="RefSeq" id="XP_003288899.1">
    <property type="nucleotide sequence ID" value="XM_003288851.1"/>
</dbReference>
<feature type="region of interest" description="Disordered" evidence="7">
    <location>
        <begin position="1537"/>
        <end position="1630"/>
    </location>
</feature>
<dbReference type="FunFam" id="1.25.40.1030:FF:000024">
    <property type="entry name" value="Protein transport protein sec16"/>
    <property type="match status" value="1"/>
</dbReference>
<feature type="compositionally biased region" description="Low complexity" evidence="7">
    <location>
        <begin position="604"/>
        <end position="613"/>
    </location>
</feature>
<dbReference type="PANTHER" id="PTHR13402:SF6">
    <property type="entry name" value="SECRETORY 16, ISOFORM I"/>
    <property type="match status" value="1"/>
</dbReference>
<feature type="compositionally biased region" description="Basic and acidic residues" evidence="7">
    <location>
        <begin position="459"/>
        <end position="500"/>
    </location>
</feature>
<evidence type="ECO:0000256" key="6">
    <source>
        <dbReference type="RuleBase" id="RU364101"/>
    </source>
</evidence>
<feature type="region of interest" description="Disordered" evidence="7">
    <location>
        <begin position="1"/>
        <end position="70"/>
    </location>
</feature>
<dbReference type="VEuPathDB" id="AmoebaDB:DICPUDRAFT_98175"/>
<feature type="domain" description="Sec16 central conserved" evidence="9">
    <location>
        <begin position="1068"/>
        <end position="1177"/>
    </location>
</feature>
<feature type="compositionally biased region" description="Low complexity" evidence="7">
    <location>
        <begin position="819"/>
        <end position="839"/>
    </location>
</feature>
<gene>
    <name evidence="10" type="ORF">DICPUDRAFT_98175</name>
</gene>
<sequence length="1854" mass="204264">MENQNESFFFGEPDPDSSFFDSIGAGDELQVEQQPPPPPQEQEAPVEQSQPTEQPQESQLEQTPQNIDNILVSEHVVNKLSDSIIGDSSDTKSEAIVEQPIVESPIIESPQQDEQIVSDNNNNNNNGNESSSMAETSIVETSIVEPSVVEPSVVEPSVVETLPTQEEKPNESENKIENENVTLSQNNTEEVNSTVELNNNINNNNNNINNTELNSNIESDKKEISSFFSNTDDIDHNASFFNSASSESNSVNSIETGSLASAIAAEEKDASLFFNQETTNNNNNNNNINTDQIKKPVKDISSFFATPELGSQNDSDNLFHSFNISQPQPQPQTQQPQQQPQQPQPQPQPQLQSQSQPKPEKDISSFFGGTSSSSNNINNSFNSPAKPQQSEKDVSSFFGGSSSNGNTTFGNNNSSINRQQPEKDVSSFFGGSSTSEASFFGESSGLDDSSMFFENLNRQQEEQIKREQEEKQRREREERERREREEREKREREELQKKQQEQLLQQQQQQQQYQQNQYQQPYGGYNQYQQPMNQYQPQPINQYQSPQQPQPQNFWNQTPLPLPLNPFQNQYQPPQQPQPQPIQPQPQLQPIQPQPIQPQPPMNPFQNQYQSPQQPQPQPTQPPQNYWNQPPPQQTSQQIPFFNNSPSNSFNSNPNPSPSSNPGSFSNQPPQAQQPQIQQTPQIPLHSSSGSLQTRQHQRSDSSSDQFSSLLKQQVNINNQAPPLPMVPQINNPPAQQNLVTPPPMLSSPPLMMSNSNPSSLSQQRSSPSSSVTSQSMVPNQPAQQNSVTSPPLMMPISNPSSLSQQNSVTSPPLMMPISNPSSLSQQRSSPSSSVTLQSMVPNQPAQQNSVTSPPLMMPVSNPSSLSQQRSSPSSSVTSQPIMIPNSNPPMVPVSSQPMVPNINSPPIPNSLFQQTSISGSPHVNNNIGSPHRTSQPIGIPGNASPLDQSGGSVPFFNSSPANGSPSTYNNMNAHYHTPPASSNQFVRNHSLPDFSNRSASPNPSHGFVNYAYSPTPTPSHLQPPLNGNNAQFYHSRSTSWNEQPMANQYFNQNQPQRQVGPLFTRPHPVIAFGFGGKIAQIKLNSNPVSADGVNLSKYSIQITPIKSLISHNTFYNNVATFPGPLNSSSSKDAVGKWITERVNDIASGKIDTLCSKDLEASTILWELLKILLNNYGNLFNSVPSDKDEKTVAKSIQALLLDNKSVQTPFRYTPKNSKRTEADTSLLINRIQTLMNQGDIVAAQAFALENEVWSHALILAHQLGGEAYNRTLSTFAQASLPTGTPLKTLYSLYSGTTRDLFVDIHNSNQSQLPEQKQNSFAFLDSWKENIATLLFNGKANGCKVIGEIGDCIWQSQKRIEAAHICYLLADYQFGPLNNPSCRIVLLGGDHKIAKHFITTESLQRSEIYEYSKILGNSQYSLPILFVYKFVYATYLCDIGLIDLSLKYLNHIKNLLKNHQQQISNPCFIYQLDTFAERITSYSSNKKLSESGSWFQSIFNKGFKILGGSNKQIPTHGSSDQLLTSPNVAAPVVVTSTNTTPVKDQSNSGFFGKASTPVQPATAAQATATQSFKSHSKHDEDEDLYSSFSTKPKAQVAPQANDSNKNDLSNTSDNNTGTLSGNTSPVKDDQQEAKPGLLAGLFWKKKPKPKEMNLETTSDFYFNEELGKWVERGKEAEAMAASQPPPPPPTESFSPSTPDGMMTPPFGNSSPPSSSSPSASRHLPGAAAAGSDSLAPPGINKYSLVSPGGPNTRRKPRYVDTLNQTVYTGGSLNPTPSKPEPQNTNSNVFTPFMPTFDPSMNIDQNQQQPSNAQPMMPQPLTFDPSMNYDQQPSNAPPPMMPHAPPPMMPQQPPPQ</sequence>
<keyword evidence="11" id="KW-1185">Reference proteome</keyword>
<dbReference type="GO" id="GO:0070973">
    <property type="term" value="P:protein localization to endoplasmic reticulum exit site"/>
    <property type="evidence" value="ECO:0000318"/>
    <property type="project" value="GO_Central"/>
</dbReference>
<evidence type="ECO:0000256" key="4">
    <source>
        <dbReference type="ARBA" id="ARBA00022824"/>
    </source>
</evidence>
<dbReference type="OrthoDB" id="8918678at2759"/>
<dbReference type="Pfam" id="PF12931">
    <property type="entry name" value="TPR_Sec16"/>
    <property type="match status" value="1"/>
</dbReference>
<feature type="compositionally biased region" description="Low complexity" evidence="7">
    <location>
        <begin position="861"/>
        <end position="886"/>
    </location>
</feature>
<keyword evidence="6" id="KW-0472">Membrane</keyword>
<feature type="compositionally biased region" description="Low complexity" evidence="7">
    <location>
        <begin position="623"/>
        <end position="684"/>
    </location>
</feature>
<evidence type="ECO:0000259" key="8">
    <source>
        <dbReference type="Pfam" id="PF12931"/>
    </source>
</evidence>
<dbReference type="STRING" id="5786.F0ZNB0"/>
<dbReference type="GO" id="GO:0016192">
    <property type="term" value="P:vesicle-mediated transport"/>
    <property type="evidence" value="ECO:0007669"/>
    <property type="project" value="UniProtKB-KW"/>
</dbReference>
<dbReference type="Proteomes" id="UP000001064">
    <property type="component" value="Unassembled WGS sequence"/>
</dbReference>
<feature type="compositionally biased region" description="Low complexity" evidence="7">
    <location>
        <begin position="325"/>
        <end position="341"/>
    </location>
</feature>
<organism evidence="10 11">
    <name type="scientific">Dictyostelium purpureum</name>
    <name type="common">Slime mold</name>
    <dbReference type="NCBI Taxonomy" id="5786"/>
    <lineage>
        <taxon>Eukaryota</taxon>
        <taxon>Amoebozoa</taxon>
        <taxon>Evosea</taxon>
        <taxon>Eumycetozoa</taxon>
        <taxon>Dictyostelia</taxon>
        <taxon>Dictyosteliales</taxon>
        <taxon>Dictyosteliaceae</taxon>
        <taxon>Dictyostelium</taxon>
    </lineage>
</organism>
<feature type="region of interest" description="Disordered" evidence="7">
    <location>
        <begin position="917"/>
        <end position="937"/>
    </location>
</feature>
<accession>F0ZNB0</accession>
<dbReference type="InterPro" id="IPR024340">
    <property type="entry name" value="Sec16_CCD"/>
</dbReference>
<dbReference type="Gene3D" id="1.25.40.1030">
    <property type="match status" value="1"/>
</dbReference>
<evidence type="ECO:0000256" key="7">
    <source>
        <dbReference type="SAM" id="MobiDB-lite"/>
    </source>
</evidence>
<dbReference type="OMA" id="NQPPPIM"/>
<dbReference type="GO" id="GO:0007030">
    <property type="term" value="P:Golgi organization"/>
    <property type="evidence" value="ECO:0000318"/>
    <property type="project" value="GO_Central"/>
</dbReference>
<feature type="region of interest" description="Disordered" evidence="7">
    <location>
        <begin position="720"/>
        <end position="886"/>
    </location>
</feature>
<dbReference type="InParanoid" id="F0ZNB0"/>
<evidence type="ECO:0000313" key="11">
    <source>
        <dbReference type="Proteomes" id="UP000001064"/>
    </source>
</evidence>
<reference evidence="11" key="1">
    <citation type="journal article" date="2011" name="Genome Biol.">
        <title>Comparative genomics of the social amoebae Dictyostelium discoideum and Dictyostelium purpureum.</title>
        <authorList>
            <consortium name="US DOE Joint Genome Institute (JGI-PGF)"/>
            <person name="Sucgang R."/>
            <person name="Kuo A."/>
            <person name="Tian X."/>
            <person name="Salerno W."/>
            <person name="Parikh A."/>
            <person name="Feasley C.L."/>
            <person name="Dalin E."/>
            <person name="Tu H."/>
            <person name="Huang E."/>
            <person name="Barry K."/>
            <person name="Lindquist E."/>
            <person name="Shapiro H."/>
            <person name="Bruce D."/>
            <person name="Schmutz J."/>
            <person name="Salamov A."/>
            <person name="Fey P."/>
            <person name="Gaudet P."/>
            <person name="Anjard C."/>
            <person name="Babu M.M."/>
            <person name="Basu S."/>
            <person name="Bushmanova Y."/>
            <person name="van der Wel H."/>
            <person name="Katoh-Kurasawa M."/>
            <person name="Dinh C."/>
            <person name="Coutinho P.M."/>
            <person name="Saito T."/>
            <person name="Elias M."/>
            <person name="Schaap P."/>
            <person name="Kay R.R."/>
            <person name="Henrissat B."/>
            <person name="Eichinger L."/>
            <person name="Rivero F."/>
            <person name="Putnam N.H."/>
            <person name="West C.M."/>
            <person name="Loomis W.F."/>
            <person name="Chisholm R.L."/>
            <person name="Shaulsky G."/>
            <person name="Strassmann J.E."/>
            <person name="Queller D.C."/>
            <person name="Kuspa A."/>
            <person name="Grigoriev I.V."/>
        </authorList>
    </citation>
    <scope>NUCLEOTIDE SEQUENCE [LARGE SCALE GENOMIC DNA]</scope>
    <source>
        <strain evidence="11">QSDP1</strain>
    </source>
</reference>
<evidence type="ECO:0000256" key="5">
    <source>
        <dbReference type="ARBA" id="ARBA00022892"/>
    </source>
</evidence>
<comment type="subcellular location">
    <subcellularLocation>
        <location evidence="1">Endoplasmic reticulum</location>
    </subcellularLocation>
</comment>
<feature type="compositionally biased region" description="Low complexity" evidence="7">
    <location>
        <begin position="41"/>
        <end position="65"/>
    </location>
</feature>
<feature type="compositionally biased region" description="Pro residues" evidence="7">
    <location>
        <begin position="574"/>
        <end position="584"/>
    </location>
</feature>
<feature type="compositionally biased region" description="Low complexity" evidence="7">
    <location>
        <begin position="364"/>
        <end position="383"/>
    </location>
</feature>
<dbReference type="GO" id="GO:0012507">
    <property type="term" value="C:ER to Golgi transport vesicle membrane"/>
    <property type="evidence" value="ECO:0000318"/>
    <property type="project" value="GO_Central"/>
</dbReference>
<feature type="region of interest" description="Disordered" evidence="7">
    <location>
        <begin position="1675"/>
        <end position="1854"/>
    </location>
</feature>
<feature type="compositionally biased region" description="Pro residues" evidence="7">
    <location>
        <begin position="1833"/>
        <end position="1854"/>
    </location>
</feature>
<feature type="domain" description="Sec16 Sec23-binding" evidence="8">
    <location>
        <begin position="1231"/>
        <end position="1493"/>
    </location>
</feature>
<feature type="compositionally biased region" description="Polar residues" evidence="7">
    <location>
        <begin position="798"/>
        <end position="811"/>
    </location>
</feature>
<dbReference type="KEGG" id="dpp:DICPUDRAFT_98175"/>
<feature type="compositionally biased region" description="Polar residues" evidence="7">
    <location>
        <begin position="109"/>
        <end position="119"/>
    </location>
</feature>
<name>F0ZNB0_DICPU</name>
<feature type="region of interest" description="Disordered" evidence="7">
    <location>
        <begin position="306"/>
        <end position="707"/>
    </location>
</feature>
<dbReference type="GO" id="GO:0070971">
    <property type="term" value="C:endoplasmic reticulum exit site"/>
    <property type="evidence" value="ECO:0000318"/>
    <property type="project" value="GO_Central"/>
</dbReference>
<feature type="compositionally biased region" description="Polar residues" evidence="7">
    <location>
        <begin position="729"/>
        <end position="739"/>
    </location>
</feature>
<dbReference type="EMBL" id="GL871092">
    <property type="protein sequence ID" value="EGC34575.1"/>
    <property type="molecule type" value="Genomic_DNA"/>
</dbReference>
<feature type="compositionally biased region" description="Pro residues" evidence="7">
    <location>
        <begin position="592"/>
        <end position="603"/>
    </location>
</feature>
<feature type="compositionally biased region" description="Low complexity" evidence="7">
    <location>
        <begin position="501"/>
        <end position="552"/>
    </location>
</feature>
<feature type="compositionally biased region" description="Polar residues" evidence="7">
    <location>
        <begin position="309"/>
        <end position="324"/>
    </location>
</feature>
<evidence type="ECO:0000256" key="3">
    <source>
        <dbReference type="ARBA" id="ARBA00022448"/>
    </source>
</evidence>
<evidence type="ECO:0000256" key="2">
    <source>
        <dbReference type="ARBA" id="ARBA00005927"/>
    </source>
</evidence>
<comment type="similarity">
    <text evidence="2 6">Belongs to the SEC16 family.</text>
</comment>
<keyword evidence="5 6" id="KW-0931">ER-Golgi transport</keyword>
<dbReference type="Pfam" id="PF12932">
    <property type="entry name" value="Sec16"/>
    <property type="match status" value="1"/>
</dbReference>
<evidence type="ECO:0000256" key="1">
    <source>
        <dbReference type="ARBA" id="ARBA00004240"/>
    </source>
</evidence>
<feature type="compositionally biased region" description="Low complexity" evidence="7">
    <location>
        <begin position="748"/>
        <end position="780"/>
    </location>
</feature>
<evidence type="ECO:0000313" key="10">
    <source>
        <dbReference type="EMBL" id="EGC34575.1"/>
    </source>
</evidence>
<feature type="compositionally biased region" description="Low complexity" evidence="7">
    <location>
        <begin position="1553"/>
        <end position="1570"/>
    </location>
</feature>
<dbReference type="eggNOG" id="KOG1913">
    <property type="taxonomic scope" value="Eukaryota"/>
</dbReference>
<keyword evidence="6" id="KW-0653">Protein transport</keyword>
<feature type="compositionally biased region" description="Polar residues" evidence="7">
    <location>
        <begin position="1800"/>
        <end position="1812"/>
    </location>
</feature>
<feature type="compositionally biased region" description="Polar residues" evidence="7">
    <location>
        <begin position="1760"/>
        <end position="1788"/>
    </location>
</feature>
<feature type="region of interest" description="Disordered" evidence="7">
    <location>
        <begin position="102"/>
        <end position="136"/>
    </location>
</feature>